<dbReference type="OrthoDB" id="2107166at2759"/>
<dbReference type="KEGG" id="cam:101506878"/>
<dbReference type="Gene3D" id="3.10.350.10">
    <property type="entry name" value="LysM domain"/>
    <property type="match status" value="2"/>
</dbReference>
<feature type="domain" description="LysM" evidence="2">
    <location>
        <begin position="149"/>
        <end position="196"/>
    </location>
</feature>
<dbReference type="Proteomes" id="UP000087171">
    <property type="component" value="Chromosome Ca6"/>
</dbReference>
<keyword evidence="1" id="KW-0812">Transmembrane</keyword>
<dbReference type="GeneID" id="101506878"/>
<feature type="domain" description="LysM" evidence="2">
    <location>
        <begin position="213"/>
        <end position="257"/>
    </location>
</feature>
<gene>
    <name evidence="4" type="primary">LOC101506878</name>
</gene>
<reference evidence="3" key="1">
    <citation type="journal article" date="2013" name="Nat. Biotechnol.">
        <title>Draft genome sequence of chickpea (Cicer arietinum) provides a resource for trait improvement.</title>
        <authorList>
            <person name="Varshney R.K."/>
            <person name="Song C."/>
            <person name="Saxena R.K."/>
            <person name="Azam S."/>
            <person name="Yu S."/>
            <person name="Sharpe A.G."/>
            <person name="Cannon S."/>
            <person name="Baek J."/>
            <person name="Rosen B.D."/>
            <person name="Tar'an B."/>
            <person name="Millan T."/>
            <person name="Zhang X."/>
            <person name="Ramsay L.D."/>
            <person name="Iwata A."/>
            <person name="Wang Y."/>
            <person name="Nelson W."/>
            <person name="Farmer A.D."/>
            <person name="Gaur P.M."/>
            <person name="Soderlund C."/>
            <person name="Penmetsa R.V."/>
            <person name="Xu C."/>
            <person name="Bharti A.K."/>
            <person name="He W."/>
            <person name="Winter P."/>
            <person name="Zhao S."/>
            <person name="Hane J.K."/>
            <person name="Carrasquilla-Garcia N."/>
            <person name="Condie J.A."/>
            <person name="Upadhyaya H.D."/>
            <person name="Luo M.C."/>
            <person name="Thudi M."/>
            <person name="Gowda C.L."/>
            <person name="Singh N.P."/>
            <person name="Lichtenzveig J."/>
            <person name="Gali K.K."/>
            <person name="Rubio J."/>
            <person name="Nadarajan N."/>
            <person name="Dolezel J."/>
            <person name="Bansal K.C."/>
            <person name="Xu X."/>
            <person name="Edwards D."/>
            <person name="Zhang G."/>
            <person name="Kahl G."/>
            <person name="Gil J."/>
            <person name="Singh K.B."/>
            <person name="Datta S.K."/>
            <person name="Jackson S.A."/>
            <person name="Wang J."/>
            <person name="Cook D.R."/>
        </authorList>
    </citation>
    <scope>NUCLEOTIDE SEQUENCE [LARGE SCALE GENOMIC DNA]</scope>
    <source>
        <strain evidence="3">cv. CDC Frontier</strain>
    </source>
</reference>
<proteinExistence type="predicted"/>
<name>A0A3Q7Y244_CICAR</name>
<sequence>MNPTPPLSKTHSYNTYKKKHTPIITSKAKQKMSGGKKKNMVVWLYKVITITVTVASVALTLTEAQKEADFKCSSEIATCRSLTDYKSPNVTTLKEIETLFGVKHFLDLLGANNFPSNTKDNFKVEADQVVKVPFPCKCGNGTGTSNQIPRYKVKPGDTLDGIARNRFAGLVKYQQIQTANKIPDANNITAGETLWIPLPCSCDKVDGSSVIHYAHIVEADSTIQAIAQQYGTNQQTLLKINGIDDPKSLQAGQLLDVPLPVCNSSVTSDSLDFPLLVPNATYVYTANECVQCKCDSTSNNNFMLQCEPSELKPINRWSVCPTMECSKNVLIGNTTTTSTDSCNSTICDYGGYNSRNISMVNATQNTCAVAPSGSDSGATGSSLSGSVWNKLLILIHFLLFFVYLL</sequence>
<protein>
    <submittedName>
        <fullName evidence="4">LysM domain-containing GPI-anchored protein 2</fullName>
    </submittedName>
</protein>
<organism evidence="3 4">
    <name type="scientific">Cicer arietinum</name>
    <name type="common">Chickpea</name>
    <name type="synonym">Garbanzo</name>
    <dbReference type="NCBI Taxonomy" id="3827"/>
    <lineage>
        <taxon>Eukaryota</taxon>
        <taxon>Viridiplantae</taxon>
        <taxon>Streptophyta</taxon>
        <taxon>Embryophyta</taxon>
        <taxon>Tracheophyta</taxon>
        <taxon>Spermatophyta</taxon>
        <taxon>Magnoliopsida</taxon>
        <taxon>eudicotyledons</taxon>
        <taxon>Gunneridae</taxon>
        <taxon>Pentapetalae</taxon>
        <taxon>rosids</taxon>
        <taxon>fabids</taxon>
        <taxon>Fabales</taxon>
        <taxon>Fabaceae</taxon>
        <taxon>Papilionoideae</taxon>
        <taxon>50 kb inversion clade</taxon>
        <taxon>NPAAA clade</taxon>
        <taxon>Hologalegina</taxon>
        <taxon>IRL clade</taxon>
        <taxon>Cicereae</taxon>
        <taxon>Cicer</taxon>
    </lineage>
</organism>
<dbReference type="CDD" id="cd00118">
    <property type="entry name" value="LysM"/>
    <property type="match status" value="2"/>
</dbReference>
<dbReference type="SMART" id="SM00257">
    <property type="entry name" value="LysM"/>
    <property type="match status" value="2"/>
</dbReference>
<evidence type="ECO:0000313" key="4">
    <source>
        <dbReference type="RefSeq" id="XP_027191706.1"/>
    </source>
</evidence>
<dbReference type="AlphaFoldDB" id="A0A3Q7Y244"/>
<dbReference type="PANTHER" id="PTHR33734">
    <property type="entry name" value="LYSM DOMAIN-CONTAINING GPI-ANCHORED PROTEIN 2"/>
    <property type="match status" value="1"/>
</dbReference>
<reference evidence="4" key="2">
    <citation type="submission" date="2025-08" db="UniProtKB">
        <authorList>
            <consortium name="RefSeq"/>
        </authorList>
    </citation>
    <scope>IDENTIFICATION</scope>
    <source>
        <tissue evidence="4">Etiolated seedlings</tissue>
    </source>
</reference>
<evidence type="ECO:0000313" key="3">
    <source>
        <dbReference type="Proteomes" id="UP000087171"/>
    </source>
</evidence>
<dbReference type="SUPFAM" id="SSF54106">
    <property type="entry name" value="LysM domain"/>
    <property type="match status" value="2"/>
</dbReference>
<dbReference type="InterPro" id="IPR036779">
    <property type="entry name" value="LysM_dom_sf"/>
</dbReference>
<keyword evidence="1" id="KW-1133">Transmembrane helix</keyword>
<dbReference type="InterPro" id="IPR018392">
    <property type="entry name" value="LysM"/>
</dbReference>
<dbReference type="PaxDb" id="3827-XP_004504650.1"/>
<dbReference type="PROSITE" id="PS51782">
    <property type="entry name" value="LYSM"/>
    <property type="match status" value="2"/>
</dbReference>
<dbReference type="STRING" id="3827.A0A3Q7Y244"/>
<dbReference type="PANTHER" id="PTHR33734:SF11">
    <property type="entry name" value="LYSM DOMAIN-CONTAINING GPI-ANCHORED PROTEIN 2"/>
    <property type="match status" value="1"/>
</dbReference>
<keyword evidence="3" id="KW-1185">Reference proteome</keyword>
<feature type="transmembrane region" description="Helical" evidence="1">
    <location>
        <begin position="40"/>
        <end position="61"/>
    </location>
</feature>
<dbReference type="RefSeq" id="XP_027191706.1">
    <property type="nucleotide sequence ID" value="XM_027335905.1"/>
</dbReference>
<evidence type="ECO:0000259" key="2">
    <source>
        <dbReference type="PROSITE" id="PS51782"/>
    </source>
</evidence>
<evidence type="ECO:0000256" key="1">
    <source>
        <dbReference type="SAM" id="Phobius"/>
    </source>
</evidence>
<accession>A0A3Q7Y244</accession>
<dbReference type="Pfam" id="PF01476">
    <property type="entry name" value="LysM"/>
    <property type="match status" value="2"/>
</dbReference>
<keyword evidence="1" id="KW-0472">Membrane</keyword>